<protein>
    <recommendedName>
        <fullName evidence="3">EF-hand domain-containing protein</fullName>
    </recommendedName>
</protein>
<dbReference type="EMBL" id="JAPWTJ010000887">
    <property type="protein sequence ID" value="KAJ8975033.1"/>
    <property type="molecule type" value="Genomic_DNA"/>
</dbReference>
<comment type="caution">
    <text evidence="1">The sequence shown here is derived from an EMBL/GenBank/DDBJ whole genome shotgun (WGS) entry which is preliminary data.</text>
</comment>
<evidence type="ECO:0000313" key="2">
    <source>
        <dbReference type="Proteomes" id="UP001162164"/>
    </source>
</evidence>
<name>A0ABQ9JA64_9CUCU</name>
<keyword evidence="2" id="KW-1185">Reference proteome</keyword>
<organism evidence="1 2">
    <name type="scientific">Molorchus minor</name>
    <dbReference type="NCBI Taxonomy" id="1323400"/>
    <lineage>
        <taxon>Eukaryota</taxon>
        <taxon>Metazoa</taxon>
        <taxon>Ecdysozoa</taxon>
        <taxon>Arthropoda</taxon>
        <taxon>Hexapoda</taxon>
        <taxon>Insecta</taxon>
        <taxon>Pterygota</taxon>
        <taxon>Neoptera</taxon>
        <taxon>Endopterygota</taxon>
        <taxon>Coleoptera</taxon>
        <taxon>Polyphaga</taxon>
        <taxon>Cucujiformia</taxon>
        <taxon>Chrysomeloidea</taxon>
        <taxon>Cerambycidae</taxon>
        <taxon>Lamiinae</taxon>
        <taxon>Monochamini</taxon>
        <taxon>Molorchus</taxon>
    </lineage>
</organism>
<reference evidence="1" key="1">
    <citation type="journal article" date="2023" name="Insect Mol. Biol.">
        <title>Genome sequencing provides insights into the evolution of gene families encoding plant cell wall-degrading enzymes in longhorned beetles.</title>
        <authorList>
            <person name="Shin N.R."/>
            <person name="Okamura Y."/>
            <person name="Kirsch R."/>
            <person name="Pauchet Y."/>
        </authorList>
    </citation>
    <scope>NUCLEOTIDE SEQUENCE</scope>
    <source>
        <strain evidence="1">MMC_N1</strain>
    </source>
</reference>
<evidence type="ECO:0008006" key="3">
    <source>
        <dbReference type="Google" id="ProtNLM"/>
    </source>
</evidence>
<accession>A0ABQ9JA64</accession>
<evidence type="ECO:0000313" key="1">
    <source>
        <dbReference type="EMBL" id="KAJ8975033.1"/>
    </source>
</evidence>
<gene>
    <name evidence="1" type="ORF">NQ317_008973</name>
</gene>
<dbReference type="Proteomes" id="UP001162164">
    <property type="component" value="Unassembled WGS sequence"/>
</dbReference>
<sequence length="71" mass="8274">MLPAEVGRSIVDNPALFFNNFCYKSVAIETLLMRDFYRLQHVDSNGYLDERDFACLALRATIIEGKRRIQF</sequence>
<proteinExistence type="predicted"/>